<gene>
    <name evidence="2" type="ORF">DFR24_1262</name>
</gene>
<dbReference type="Proteomes" id="UP000295341">
    <property type="component" value="Unassembled WGS sequence"/>
</dbReference>
<evidence type="ECO:0000313" key="3">
    <source>
        <dbReference type="Proteomes" id="UP000295341"/>
    </source>
</evidence>
<name>A0A4R7PCV3_9GAMM</name>
<dbReference type="InterPro" id="IPR018688">
    <property type="entry name" value="PpoB2-like"/>
</dbReference>
<feature type="transmembrane region" description="Helical" evidence="1">
    <location>
        <begin position="24"/>
        <end position="44"/>
    </location>
</feature>
<dbReference type="AlphaFoldDB" id="A0A4R7PCV3"/>
<dbReference type="EMBL" id="SOBT01000008">
    <property type="protein sequence ID" value="TDU31878.1"/>
    <property type="molecule type" value="Genomic_DNA"/>
</dbReference>
<sequence>MTITCMRVGDPPSADSGPVPGRTFLGVSAFLFAASAATTIAWCASMSSMSEVPMPGGGSISMTWLPLCGGTWLDTGASFIGMWTLMMVAMMLPSLVPTLGRYRSAVSPAGRMSLDGLTAIVATAYFGVWILFGAGAFALGAALVLLQLQMPALAQAAPLAAGLIVVVAGVAQCTAWKARHLACCRGMPNRGAPLAADARTAWRHGLQLGRHCVPCCAGLTAVLLILGVMDLAAMAVISLAIWIERLVPAGERAVQVIGVGVVATGLFLVGRAIGLG</sequence>
<dbReference type="Pfam" id="PF09948">
    <property type="entry name" value="PpoB2"/>
    <property type="match status" value="1"/>
</dbReference>
<keyword evidence="1" id="KW-1133">Transmembrane helix</keyword>
<keyword evidence="1" id="KW-0812">Transmembrane</keyword>
<reference evidence="2 3" key="1">
    <citation type="submission" date="2019-03" db="EMBL/GenBank/DDBJ databases">
        <title>Genomic Encyclopedia of Type Strains, Phase IV (KMG-IV): sequencing the most valuable type-strain genomes for metagenomic binning, comparative biology and taxonomic classification.</title>
        <authorList>
            <person name="Goeker M."/>
        </authorList>
    </citation>
    <scope>NUCLEOTIDE SEQUENCE [LARGE SCALE GENOMIC DNA]</scope>
    <source>
        <strain evidence="2 3">DSM 26377</strain>
    </source>
</reference>
<organism evidence="2 3">
    <name type="scientific">Panacagrimonas perspica</name>
    <dbReference type="NCBI Taxonomy" id="381431"/>
    <lineage>
        <taxon>Bacteria</taxon>
        <taxon>Pseudomonadati</taxon>
        <taxon>Pseudomonadota</taxon>
        <taxon>Gammaproteobacteria</taxon>
        <taxon>Nevskiales</taxon>
        <taxon>Nevskiaceae</taxon>
        <taxon>Panacagrimonas</taxon>
    </lineage>
</organism>
<protein>
    <submittedName>
        <fullName evidence="2">Putative metal-binding membrane protein</fullName>
    </submittedName>
</protein>
<comment type="caution">
    <text evidence="2">The sequence shown here is derived from an EMBL/GenBank/DDBJ whole genome shotgun (WGS) entry which is preliminary data.</text>
</comment>
<feature type="transmembrane region" description="Helical" evidence="1">
    <location>
        <begin position="212"/>
        <end position="241"/>
    </location>
</feature>
<evidence type="ECO:0000313" key="2">
    <source>
        <dbReference type="EMBL" id="TDU31878.1"/>
    </source>
</evidence>
<feature type="transmembrane region" description="Helical" evidence="1">
    <location>
        <begin position="79"/>
        <end position="96"/>
    </location>
</feature>
<keyword evidence="3" id="KW-1185">Reference proteome</keyword>
<accession>A0A4R7PCV3</accession>
<feature type="transmembrane region" description="Helical" evidence="1">
    <location>
        <begin position="117"/>
        <end position="146"/>
    </location>
</feature>
<keyword evidence="1" id="KW-0472">Membrane</keyword>
<dbReference type="RefSeq" id="WP_210772424.1">
    <property type="nucleotide sequence ID" value="NZ_MWIN01000012.1"/>
</dbReference>
<proteinExistence type="predicted"/>
<evidence type="ECO:0000256" key="1">
    <source>
        <dbReference type="SAM" id="Phobius"/>
    </source>
</evidence>
<feature type="transmembrane region" description="Helical" evidence="1">
    <location>
        <begin position="253"/>
        <end position="273"/>
    </location>
</feature>
<feature type="transmembrane region" description="Helical" evidence="1">
    <location>
        <begin position="152"/>
        <end position="171"/>
    </location>
</feature>